<feature type="compositionally biased region" description="Polar residues" evidence="1">
    <location>
        <begin position="1210"/>
        <end position="1228"/>
    </location>
</feature>
<dbReference type="PANTHER" id="PTHR31145">
    <property type="entry name" value="INTEGRAL MEMBRANE PROTEIN (AFU_ORTHOLOGUE AFUA_7G01610)"/>
    <property type="match status" value="1"/>
</dbReference>
<accession>A0A8H3YHM9</accession>
<keyword evidence="5" id="KW-1185">Reference proteome</keyword>
<evidence type="ECO:0000256" key="1">
    <source>
        <dbReference type="SAM" id="MobiDB-lite"/>
    </source>
</evidence>
<dbReference type="PANTHER" id="PTHR31145:SF6">
    <property type="entry name" value="INTEGRAL MEMBRANE PROTEIN (AFU_ORTHOLOGUE AFUA_7G01610)"/>
    <property type="match status" value="1"/>
</dbReference>
<dbReference type="Proteomes" id="UP000620104">
    <property type="component" value="Unassembled WGS sequence"/>
</dbReference>
<dbReference type="GO" id="GO:0055085">
    <property type="term" value="P:transmembrane transport"/>
    <property type="evidence" value="ECO:0007669"/>
    <property type="project" value="TreeGrafter"/>
</dbReference>
<keyword evidence="2" id="KW-0472">Membrane</keyword>
<comment type="caution">
    <text evidence="4">The sequence shown here is derived from an EMBL/GenBank/DDBJ whole genome shotgun (WGS) entry which is preliminary data.</text>
</comment>
<feature type="transmembrane region" description="Helical" evidence="2">
    <location>
        <begin position="435"/>
        <end position="464"/>
    </location>
</feature>
<feature type="transmembrane region" description="Helical" evidence="2">
    <location>
        <begin position="739"/>
        <end position="761"/>
    </location>
</feature>
<feature type="domain" description="TRP C-terminal" evidence="3">
    <location>
        <begin position="562"/>
        <end position="764"/>
    </location>
</feature>
<feature type="compositionally biased region" description="Polar residues" evidence="1">
    <location>
        <begin position="990"/>
        <end position="999"/>
    </location>
</feature>
<evidence type="ECO:0000313" key="5">
    <source>
        <dbReference type="Proteomes" id="UP000620104"/>
    </source>
</evidence>
<dbReference type="EMBL" id="BLZA01000023">
    <property type="protein sequence ID" value="GHJ87776.1"/>
    <property type="molecule type" value="Genomic_DNA"/>
</dbReference>
<feature type="compositionally biased region" description="Polar residues" evidence="1">
    <location>
        <begin position="812"/>
        <end position="822"/>
    </location>
</feature>
<feature type="compositionally biased region" description="Polar residues" evidence="1">
    <location>
        <begin position="1135"/>
        <end position="1144"/>
    </location>
</feature>
<feature type="compositionally biased region" description="Low complexity" evidence="1">
    <location>
        <begin position="1086"/>
        <end position="1098"/>
    </location>
</feature>
<reference evidence="4" key="1">
    <citation type="submission" date="2020-07" db="EMBL/GenBank/DDBJ databases">
        <title>Draft Genome Sequence of a Deep-Sea Yeast, Naganishia (Cryptococcus) liquefaciens strain N6.</title>
        <authorList>
            <person name="Han Y.W."/>
            <person name="Kajitani R."/>
            <person name="Morimoto H."/>
            <person name="Parhat M."/>
            <person name="Tsubouchi H."/>
            <person name="Bakenova O."/>
            <person name="Ogata M."/>
            <person name="Argunhan B."/>
            <person name="Aoki R."/>
            <person name="Kajiwara S."/>
            <person name="Itoh T."/>
            <person name="Iwasaki H."/>
        </authorList>
    </citation>
    <scope>NUCLEOTIDE SEQUENCE</scope>
    <source>
        <strain evidence="4">N6</strain>
    </source>
</reference>
<feature type="transmembrane region" description="Helical" evidence="2">
    <location>
        <begin position="703"/>
        <end position="727"/>
    </location>
</feature>
<evidence type="ECO:0000256" key="2">
    <source>
        <dbReference type="SAM" id="Phobius"/>
    </source>
</evidence>
<name>A0A8H3YHM9_9TREE</name>
<feature type="compositionally biased region" description="Low complexity" evidence="1">
    <location>
        <begin position="1195"/>
        <end position="1209"/>
    </location>
</feature>
<feature type="transmembrane region" description="Helical" evidence="2">
    <location>
        <begin position="600"/>
        <end position="619"/>
    </location>
</feature>
<protein>
    <recommendedName>
        <fullName evidence="3">TRP C-terminal domain-containing protein</fullName>
    </recommendedName>
</protein>
<feature type="transmembrane region" description="Helical" evidence="2">
    <location>
        <begin position="652"/>
        <end position="670"/>
    </location>
</feature>
<dbReference type="Pfam" id="PF06011">
    <property type="entry name" value="TRP"/>
    <property type="match status" value="1"/>
</dbReference>
<dbReference type="OrthoDB" id="5312224at2759"/>
<feature type="compositionally biased region" description="Low complexity" evidence="1">
    <location>
        <begin position="1145"/>
        <end position="1165"/>
    </location>
</feature>
<evidence type="ECO:0000313" key="4">
    <source>
        <dbReference type="EMBL" id="GHJ87776.1"/>
    </source>
</evidence>
<gene>
    <name evidence="4" type="ORF">NliqN6_4178</name>
</gene>
<dbReference type="InterPro" id="IPR010308">
    <property type="entry name" value="TRP_C"/>
</dbReference>
<feature type="transmembrane region" description="Helical" evidence="2">
    <location>
        <begin position="559"/>
        <end position="580"/>
    </location>
</feature>
<feature type="transmembrane region" description="Helical" evidence="2">
    <location>
        <begin position="676"/>
        <end position="696"/>
    </location>
</feature>
<keyword evidence="2" id="KW-1133">Transmembrane helix</keyword>
<feature type="region of interest" description="Disordered" evidence="1">
    <location>
        <begin position="799"/>
        <end position="822"/>
    </location>
</feature>
<organism evidence="4 5">
    <name type="scientific">Naganishia liquefaciens</name>
    <dbReference type="NCBI Taxonomy" id="104408"/>
    <lineage>
        <taxon>Eukaryota</taxon>
        <taxon>Fungi</taxon>
        <taxon>Dikarya</taxon>
        <taxon>Basidiomycota</taxon>
        <taxon>Agaricomycotina</taxon>
        <taxon>Tremellomycetes</taxon>
        <taxon>Filobasidiales</taxon>
        <taxon>Filobasidiaceae</taxon>
        <taxon>Naganishia</taxon>
    </lineage>
</organism>
<dbReference type="InterPro" id="IPR040241">
    <property type="entry name" value="TRP_Flc/Pkd2-like"/>
</dbReference>
<dbReference type="GO" id="GO:0016020">
    <property type="term" value="C:membrane"/>
    <property type="evidence" value="ECO:0007669"/>
    <property type="project" value="TreeGrafter"/>
</dbReference>
<sequence>MTVVERSTRPRGKDGGRGLRFTHPVTFLSTLLCTLFLASLPMADARIFSPRIQDCHSRSAGEDPSRLVNLTRALAQIVPAQEAQTLGLTGKEGQDVVRIDLFGATGQEIAGFDNGTGKLATMFTETHDLNFNVWSTTTYICNSLFPPSPLPEPYIPRNTTYCPLPAGSLGINVSIPISGSYGLSTLRTQVRIVDTALPPRELSCINIDLSPYYDDAWYWDIFLWIPAALAIGYWIASWAARFAAGWVAGGPGDETSAAEEEIRGSGGILSVAGAGGDRGTSRFSRKWGTMLVSGVSGERLGFSGALLRFITPGFRDVIWHLQFCAVLAMIAVQWPEFAYPILAQGAWASLLWNVTLAQGTPGYGDDTYLIDPLEVNTERPFPSGFASQGNDTAYPLYMDDQLPNVFLNYANGGGARARDGIERFAVAVGLRYEDLFGVCMVLFLSIATAVIVLSLLFWMLMGLIDYLRTRKRIKQAGLVQNRNAATNSTGYTDADISTRYKNSIDVYGSETPGSQMPILHDRKGSASTLLNLTGHSGTRRPSALKRVWARFKVKGPIGAFHWAALCGNLVRLIVLFHLPITVFSAYQWTIQDFTSVTSVVLAGLAFAVFSIALPLFLLYRIFRTPTAKLYDAMRTLLSLGPMYNIYAQGNQLYYGLRFLASLVTGIAVGVGQEHGLAQAIVLLVVEIAFGIGTTIWHPWRAGAGMVIPGFLFAMIRILSAALLVVMAPSLPIPFHAIGWIAYAILLLQGIALLLFLLMLVCKVLEGLIRLFGKIRFDESTHPLDGGLFAAFGGLSEKLKRKRRSSRPHLDQRNSSNTGSINTQMMLNRHSTNQTALPFSGRPSQESYLSRRQSMGQWADVNTGYASVPGADAPQEILMDVPPTRGFSVVRGGRAVYQDPYAVLPAADSAVSDKVTYPPNSRSLTSPDRRTSFAPLPSLAENDLPVGYPGAQAQSRPARHARTRSQTAIIESFNPGSEGGMPGALGLPVQTGRSASSFSVNRGVPPPIPLILQTSHPDYRPVPGRASSFTDEEDDATPKKSSKPSSWFGRSKTNVNLEGSDSEEEMAQKASSKRTDGKDHGGGSSSGGWLSALLPGSSSKRNSAEVVQDIPSFEHSPRQAAEILLEMDDGSKRSLSHQPTRSFKVSRQPQPSDSSSQRPSPHSSNPTSPRTFSNADLPGSTLERQQQEPQKSFVVNRANRSAGASANSSRVTTPANEQSSPFANLTPINNEARAAETGQNISGRSFVVNRAHQSKQSLALPGT</sequence>
<feature type="region of interest" description="Disordered" evidence="1">
    <location>
        <begin position="917"/>
        <end position="1236"/>
    </location>
</feature>
<proteinExistence type="predicted"/>
<evidence type="ECO:0000259" key="3">
    <source>
        <dbReference type="Pfam" id="PF06011"/>
    </source>
</evidence>
<dbReference type="AlphaFoldDB" id="A0A8H3YHM9"/>
<keyword evidence="2" id="KW-0812">Transmembrane</keyword>